<dbReference type="EMBL" id="AKHW03003553">
    <property type="protein sequence ID" value="KYO34295.1"/>
    <property type="molecule type" value="Genomic_DNA"/>
</dbReference>
<feature type="region of interest" description="Disordered" evidence="1">
    <location>
        <begin position="1"/>
        <end position="22"/>
    </location>
</feature>
<dbReference type="AlphaFoldDB" id="A0A151NCQ8"/>
<evidence type="ECO:0000313" key="2">
    <source>
        <dbReference type="EMBL" id="KYO34295.1"/>
    </source>
</evidence>
<feature type="compositionally biased region" description="Basic and acidic residues" evidence="1">
    <location>
        <begin position="9"/>
        <end position="22"/>
    </location>
</feature>
<gene>
    <name evidence="2" type="ORF">Y1Q_0020169</name>
</gene>
<dbReference type="Proteomes" id="UP000050525">
    <property type="component" value="Unassembled WGS sequence"/>
</dbReference>
<accession>A0A151NCQ8</accession>
<sequence length="110" mass="12576">MLFLPMELTPRREQKTMSPHREVTRANYKTEWKGGTTDHLQAVFSRHPHKDHNCDMMLRGLSAILDIKSDVVCGHGLLLGSHTETYDRQSLTMLNKVQSGQLPTSVLELY</sequence>
<evidence type="ECO:0000313" key="3">
    <source>
        <dbReference type="Proteomes" id="UP000050525"/>
    </source>
</evidence>
<proteinExistence type="predicted"/>
<protein>
    <submittedName>
        <fullName evidence="2">Uncharacterized protein</fullName>
    </submittedName>
</protein>
<name>A0A151NCQ8_ALLMI</name>
<keyword evidence="3" id="KW-1185">Reference proteome</keyword>
<evidence type="ECO:0000256" key="1">
    <source>
        <dbReference type="SAM" id="MobiDB-lite"/>
    </source>
</evidence>
<organism evidence="2 3">
    <name type="scientific">Alligator mississippiensis</name>
    <name type="common">American alligator</name>
    <dbReference type="NCBI Taxonomy" id="8496"/>
    <lineage>
        <taxon>Eukaryota</taxon>
        <taxon>Metazoa</taxon>
        <taxon>Chordata</taxon>
        <taxon>Craniata</taxon>
        <taxon>Vertebrata</taxon>
        <taxon>Euteleostomi</taxon>
        <taxon>Archelosauria</taxon>
        <taxon>Archosauria</taxon>
        <taxon>Crocodylia</taxon>
        <taxon>Alligatoridae</taxon>
        <taxon>Alligatorinae</taxon>
        <taxon>Alligator</taxon>
    </lineage>
</organism>
<reference evidence="2 3" key="1">
    <citation type="journal article" date="2012" name="Genome Biol.">
        <title>Sequencing three crocodilian genomes to illuminate the evolution of archosaurs and amniotes.</title>
        <authorList>
            <person name="St John J.A."/>
            <person name="Braun E.L."/>
            <person name="Isberg S.R."/>
            <person name="Miles L.G."/>
            <person name="Chong A.Y."/>
            <person name="Gongora J."/>
            <person name="Dalzell P."/>
            <person name="Moran C."/>
            <person name="Bed'hom B."/>
            <person name="Abzhanov A."/>
            <person name="Burgess S.C."/>
            <person name="Cooksey A.M."/>
            <person name="Castoe T.A."/>
            <person name="Crawford N.G."/>
            <person name="Densmore L.D."/>
            <person name="Drew J.C."/>
            <person name="Edwards S.V."/>
            <person name="Faircloth B.C."/>
            <person name="Fujita M.K."/>
            <person name="Greenwold M.J."/>
            <person name="Hoffmann F.G."/>
            <person name="Howard J.M."/>
            <person name="Iguchi T."/>
            <person name="Janes D.E."/>
            <person name="Khan S.Y."/>
            <person name="Kohno S."/>
            <person name="de Koning A.J."/>
            <person name="Lance S.L."/>
            <person name="McCarthy F.M."/>
            <person name="McCormack J.E."/>
            <person name="Merchant M.E."/>
            <person name="Peterson D.G."/>
            <person name="Pollock D.D."/>
            <person name="Pourmand N."/>
            <person name="Raney B.J."/>
            <person name="Roessler K.A."/>
            <person name="Sanford J.R."/>
            <person name="Sawyer R.H."/>
            <person name="Schmidt C.J."/>
            <person name="Triplett E.W."/>
            <person name="Tuberville T.D."/>
            <person name="Venegas-Anaya M."/>
            <person name="Howard J.T."/>
            <person name="Jarvis E.D."/>
            <person name="Guillette L.J.Jr."/>
            <person name="Glenn T.C."/>
            <person name="Green R.E."/>
            <person name="Ray D.A."/>
        </authorList>
    </citation>
    <scope>NUCLEOTIDE SEQUENCE [LARGE SCALE GENOMIC DNA]</scope>
    <source>
        <strain evidence="2">KSC_2009_1</strain>
    </source>
</reference>
<comment type="caution">
    <text evidence="2">The sequence shown here is derived from an EMBL/GenBank/DDBJ whole genome shotgun (WGS) entry which is preliminary data.</text>
</comment>